<sequence>MSGSEVSFSLEYTQTPQSVAESGQFHRPEDPKVTQQMQRECTRCGQERPSHPSSCRSCVRNQGERGAAGGQVSPLTVLHSEPGLFVYLPEETANPSRPGGPERPAHSDSTVFGVRMTRLSKDYYYERAGVQLRGRAQSFHRALEREESEHLGRLVSDRATADRTAEGHSDWRRRQITSPHTQQERPGDGAIIPDPTGLWGSRPKRVPRLSRCPSSPDESDENRCLRHSPTRPYSR</sequence>
<reference evidence="2" key="1">
    <citation type="journal article" date="2023" name="Science">
        <title>Genome structures resolve the early diversification of teleost fishes.</title>
        <authorList>
            <person name="Parey E."/>
            <person name="Louis A."/>
            <person name="Montfort J."/>
            <person name="Bouchez O."/>
            <person name="Roques C."/>
            <person name="Iampietro C."/>
            <person name="Lluch J."/>
            <person name="Castinel A."/>
            <person name="Donnadieu C."/>
            <person name="Desvignes T."/>
            <person name="Floi Bucao C."/>
            <person name="Jouanno E."/>
            <person name="Wen M."/>
            <person name="Mejri S."/>
            <person name="Dirks R."/>
            <person name="Jansen H."/>
            <person name="Henkel C."/>
            <person name="Chen W.J."/>
            <person name="Zahm M."/>
            <person name="Cabau C."/>
            <person name="Klopp C."/>
            <person name="Thompson A.W."/>
            <person name="Robinson-Rechavi M."/>
            <person name="Braasch I."/>
            <person name="Lecointre G."/>
            <person name="Bobe J."/>
            <person name="Postlethwait J.H."/>
            <person name="Berthelot C."/>
            <person name="Roest Crollius H."/>
            <person name="Guiguen Y."/>
        </authorList>
    </citation>
    <scope>NUCLEOTIDE SEQUENCE</scope>
    <source>
        <strain evidence="2">WJC10195</strain>
    </source>
</reference>
<accession>A0A9Q1G6J3</accession>
<comment type="caution">
    <text evidence="2">The sequence shown here is derived from an EMBL/GenBank/DDBJ whole genome shotgun (WGS) entry which is preliminary data.</text>
</comment>
<evidence type="ECO:0000256" key="1">
    <source>
        <dbReference type="SAM" id="MobiDB-lite"/>
    </source>
</evidence>
<feature type="region of interest" description="Disordered" evidence="1">
    <location>
        <begin position="1"/>
        <end position="74"/>
    </location>
</feature>
<keyword evidence="3" id="KW-1185">Reference proteome</keyword>
<feature type="region of interest" description="Disordered" evidence="1">
    <location>
        <begin position="143"/>
        <end position="235"/>
    </location>
</feature>
<name>A0A9Q1G6J3_SYNKA</name>
<gene>
    <name evidence="2" type="ORF">SKAU_G00068800</name>
</gene>
<feature type="compositionally biased region" description="Polar residues" evidence="1">
    <location>
        <begin position="1"/>
        <end position="21"/>
    </location>
</feature>
<evidence type="ECO:0000313" key="3">
    <source>
        <dbReference type="Proteomes" id="UP001152622"/>
    </source>
</evidence>
<organism evidence="2 3">
    <name type="scientific">Synaphobranchus kaupii</name>
    <name type="common">Kaup's arrowtooth eel</name>
    <dbReference type="NCBI Taxonomy" id="118154"/>
    <lineage>
        <taxon>Eukaryota</taxon>
        <taxon>Metazoa</taxon>
        <taxon>Chordata</taxon>
        <taxon>Craniata</taxon>
        <taxon>Vertebrata</taxon>
        <taxon>Euteleostomi</taxon>
        <taxon>Actinopterygii</taxon>
        <taxon>Neopterygii</taxon>
        <taxon>Teleostei</taxon>
        <taxon>Anguilliformes</taxon>
        <taxon>Synaphobranchidae</taxon>
        <taxon>Synaphobranchus</taxon>
    </lineage>
</organism>
<feature type="compositionally biased region" description="Polar residues" evidence="1">
    <location>
        <begin position="51"/>
        <end position="60"/>
    </location>
</feature>
<feature type="region of interest" description="Disordered" evidence="1">
    <location>
        <begin position="90"/>
        <end position="112"/>
    </location>
</feature>
<protein>
    <submittedName>
        <fullName evidence="2">Uncharacterized protein</fullName>
    </submittedName>
</protein>
<dbReference type="EMBL" id="JAINUF010000002">
    <property type="protein sequence ID" value="KAJ8376300.1"/>
    <property type="molecule type" value="Genomic_DNA"/>
</dbReference>
<feature type="compositionally biased region" description="Basic residues" evidence="1">
    <location>
        <begin position="225"/>
        <end position="235"/>
    </location>
</feature>
<evidence type="ECO:0000313" key="2">
    <source>
        <dbReference type="EMBL" id="KAJ8376300.1"/>
    </source>
</evidence>
<dbReference type="AlphaFoldDB" id="A0A9Q1G6J3"/>
<feature type="compositionally biased region" description="Basic and acidic residues" evidence="1">
    <location>
        <begin position="40"/>
        <end position="50"/>
    </location>
</feature>
<proteinExistence type="predicted"/>
<dbReference type="Proteomes" id="UP001152622">
    <property type="component" value="Chromosome 2"/>
</dbReference>
<feature type="compositionally biased region" description="Basic and acidic residues" evidence="1">
    <location>
        <begin position="143"/>
        <end position="173"/>
    </location>
</feature>